<sequence length="525" mass="57459">MQGSLIAFKICHLSKVVSRVMPKPARKQRRSSQCPVPTTEERERSVVSLPMASTTAGVPTVATAEAAESDQHSDPHELQWSMDQLPKDVLLEVLQHLPVVDLLKCRRVCKRLGELALHPTVWRRKVLLSSSGGFVKLFCPVLRLAPCLNHLKIESLSPYLTCDHSLSTTRCGVEHLALSVGCSDALKAALVLQRQEVLGRLRRLTIALNVRATSLDKDQASILYRTLALTSRLESLVVTMSYNAGPVECSFAGIHVPSSLKSVEFNPHGQEQAENLVNFMLSTHAATLETARFHDPVSTSTLQLLAGLPRLRELTCRLQAGLEVLAASESLQVLTIRAVGDTEAAEATAAESLLRQARQLRQVSLECGYGAHSYLFPEALVRALAAEGTERSHLEKLSVACMCKDIDDLGEVLLGVLPGLPALQELDLSCPKYERLLRGLTPATAPALRRLTVRACAHDWTHRPSVKGLLEANPSLQVWSKWPRCASCHACKLACHRELGRTKSGSQVCLALKEELSICPSVHNQ</sequence>
<dbReference type="GeneID" id="113204629"/>
<evidence type="ECO:0000256" key="1">
    <source>
        <dbReference type="SAM" id="MobiDB-lite"/>
    </source>
</evidence>
<dbReference type="Proteomes" id="UP000504606">
    <property type="component" value="Unplaced"/>
</dbReference>
<protein>
    <submittedName>
        <fullName evidence="4">Uncharacterized protein LOC113204629 isoform X1</fullName>
    </submittedName>
</protein>
<organism evidence="3 4">
    <name type="scientific">Frankliniella occidentalis</name>
    <name type="common">Western flower thrips</name>
    <name type="synonym">Euthrips occidentalis</name>
    <dbReference type="NCBI Taxonomy" id="133901"/>
    <lineage>
        <taxon>Eukaryota</taxon>
        <taxon>Metazoa</taxon>
        <taxon>Ecdysozoa</taxon>
        <taxon>Arthropoda</taxon>
        <taxon>Hexapoda</taxon>
        <taxon>Insecta</taxon>
        <taxon>Pterygota</taxon>
        <taxon>Neoptera</taxon>
        <taxon>Paraneoptera</taxon>
        <taxon>Thysanoptera</taxon>
        <taxon>Terebrantia</taxon>
        <taxon>Thripoidea</taxon>
        <taxon>Thripidae</taxon>
        <taxon>Frankliniella</taxon>
    </lineage>
</organism>
<dbReference type="InterPro" id="IPR001810">
    <property type="entry name" value="F-box_dom"/>
</dbReference>
<proteinExistence type="predicted"/>
<dbReference type="KEGG" id="foc:113204629"/>
<dbReference type="Gene3D" id="3.80.10.10">
    <property type="entry name" value="Ribonuclease Inhibitor"/>
    <property type="match status" value="1"/>
</dbReference>
<dbReference type="SMART" id="SM00256">
    <property type="entry name" value="FBOX"/>
    <property type="match status" value="1"/>
</dbReference>
<dbReference type="AlphaFoldDB" id="A0A6J1S342"/>
<evidence type="ECO:0000313" key="3">
    <source>
        <dbReference type="Proteomes" id="UP000504606"/>
    </source>
</evidence>
<dbReference type="RefSeq" id="XP_026275644.1">
    <property type="nucleotide sequence ID" value="XM_026419859.2"/>
</dbReference>
<evidence type="ECO:0000313" key="4">
    <source>
        <dbReference type="RefSeq" id="XP_026275644.1"/>
    </source>
</evidence>
<evidence type="ECO:0000259" key="2">
    <source>
        <dbReference type="PROSITE" id="PS50181"/>
    </source>
</evidence>
<reference evidence="4" key="1">
    <citation type="submission" date="2025-08" db="UniProtKB">
        <authorList>
            <consortium name="RefSeq"/>
        </authorList>
    </citation>
    <scope>IDENTIFICATION</scope>
    <source>
        <tissue evidence="4">Whole organism</tissue>
    </source>
</reference>
<dbReference type="SUPFAM" id="SSF81383">
    <property type="entry name" value="F-box domain"/>
    <property type="match status" value="1"/>
</dbReference>
<dbReference type="OrthoDB" id="10257471at2759"/>
<gene>
    <name evidence="4" type="primary">LOC113204629</name>
</gene>
<name>A0A6J1S342_FRAOC</name>
<dbReference type="Gene3D" id="1.20.1280.50">
    <property type="match status" value="1"/>
</dbReference>
<dbReference type="InterPro" id="IPR036047">
    <property type="entry name" value="F-box-like_dom_sf"/>
</dbReference>
<dbReference type="InterPro" id="IPR032675">
    <property type="entry name" value="LRR_dom_sf"/>
</dbReference>
<dbReference type="PROSITE" id="PS50181">
    <property type="entry name" value="FBOX"/>
    <property type="match status" value="1"/>
</dbReference>
<dbReference type="SUPFAM" id="SSF52047">
    <property type="entry name" value="RNI-like"/>
    <property type="match status" value="1"/>
</dbReference>
<dbReference type="Pfam" id="PF12937">
    <property type="entry name" value="F-box-like"/>
    <property type="match status" value="1"/>
</dbReference>
<feature type="region of interest" description="Disordered" evidence="1">
    <location>
        <begin position="22"/>
        <end position="56"/>
    </location>
</feature>
<accession>A0A6J1S342</accession>
<keyword evidence="3" id="KW-1185">Reference proteome</keyword>
<feature type="domain" description="F-box" evidence="2">
    <location>
        <begin position="79"/>
        <end position="125"/>
    </location>
</feature>